<name>A0A6H1ZTP0_9ZZZZ</name>
<evidence type="ECO:0000313" key="1">
    <source>
        <dbReference type="EMBL" id="QJA51293.1"/>
    </source>
</evidence>
<accession>A0A6H1ZTP0</accession>
<dbReference type="AlphaFoldDB" id="A0A6H1ZTP0"/>
<proteinExistence type="predicted"/>
<dbReference type="EMBL" id="MT144251">
    <property type="protein sequence ID" value="QJA51293.1"/>
    <property type="molecule type" value="Genomic_DNA"/>
</dbReference>
<organism evidence="1">
    <name type="scientific">viral metagenome</name>
    <dbReference type="NCBI Taxonomy" id="1070528"/>
    <lineage>
        <taxon>unclassified sequences</taxon>
        <taxon>metagenomes</taxon>
        <taxon>organismal metagenomes</taxon>
    </lineage>
</organism>
<protein>
    <submittedName>
        <fullName evidence="1">Uncharacterized protein</fullName>
    </submittedName>
</protein>
<gene>
    <name evidence="1" type="ORF">TM448A02062_0005</name>
</gene>
<reference evidence="1" key="1">
    <citation type="submission" date="2020-03" db="EMBL/GenBank/DDBJ databases">
        <title>The deep terrestrial virosphere.</title>
        <authorList>
            <person name="Holmfeldt K."/>
            <person name="Nilsson E."/>
            <person name="Simone D."/>
            <person name="Lopez-Fernandez M."/>
            <person name="Wu X."/>
            <person name="de Brujin I."/>
            <person name="Lundin D."/>
            <person name="Andersson A."/>
            <person name="Bertilsson S."/>
            <person name="Dopson M."/>
        </authorList>
    </citation>
    <scope>NUCLEOTIDE SEQUENCE</scope>
    <source>
        <strain evidence="1">TM448A02062</strain>
    </source>
</reference>
<sequence length="103" mass="11660">MEKILVSKFRSRRVARFVLRRLHKSLKPEHLRAVNAFVTEMGWIFVGVVIAPKAPDHIEVFVETILGEGQKVKMTLDEFIAQSLKAPETYIGIASKTFPAVKP</sequence>